<keyword evidence="4" id="KW-1185">Reference proteome</keyword>
<gene>
    <name evidence="3" type="ORF">ACHHYP_05988</name>
</gene>
<dbReference type="GO" id="GO:0016787">
    <property type="term" value="F:hydrolase activity"/>
    <property type="evidence" value="ECO:0007669"/>
    <property type="project" value="InterPro"/>
</dbReference>
<dbReference type="InterPro" id="IPR006179">
    <property type="entry name" value="5_nucleotidase/apyrase"/>
</dbReference>
<reference evidence="3 4" key="1">
    <citation type="journal article" date="2014" name="Genome Biol. Evol.">
        <title>The secreted proteins of Achlya hypogyna and Thraustotheca clavata identify the ancestral oomycete secretome and reveal gene acquisitions by horizontal gene transfer.</title>
        <authorList>
            <person name="Misner I."/>
            <person name="Blouin N."/>
            <person name="Leonard G."/>
            <person name="Richards T.A."/>
            <person name="Lane C.E."/>
        </authorList>
    </citation>
    <scope>NUCLEOTIDE SEQUENCE [LARGE SCALE GENOMIC DNA]</scope>
    <source>
        <strain evidence="3 4">ATCC 48635</strain>
    </source>
</reference>
<organism evidence="3 4">
    <name type="scientific">Achlya hypogyna</name>
    <name type="common">Oomycete</name>
    <name type="synonym">Protoachlya hypogyna</name>
    <dbReference type="NCBI Taxonomy" id="1202772"/>
    <lineage>
        <taxon>Eukaryota</taxon>
        <taxon>Sar</taxon>
        <taxon>Stramenopiles</taxon>
        <taxon>Oomycota</taxon>
        <taxon>Saprolegniomycetes</taxon>
        <taxon>Saprolegniales</taxon>
        <taxon>Achlyaceae</taxon>
        <taxon>Achlya</taxon>
    </lineage>
</organism>
<dbReference type="InterPro" id="IPR008334">
    <property type="entry name" value="5'-Nucleotdase_C"/>
</dbReference>
<dbReference type="Pfam" id="PF02872">
    <property type="entry name" value="5_nucleotid_C"/>
    <property type="match status" value="1"/>
</dbReference>
<dbReference type="PANTHER" id="PTHR11575:SF48">
    <property type="entry name" value="5'-NUCLEOTIDASE"/>
    <property type="match status" value="1"/>
</dbReference>
<dbReference type="AlphaFoldDB" id="A0A1V9YVX5"/>
<sequence>SSFGNLVADALRSELGAGIGFVSGGFLRSNRVHAAKTTLTVGMLQADMPIQGRAVLTQIKVRHLVTALEEQLAAYPVLSGSYPHVSGVRVVYDCSLKQITAFTGEEGRPMDPDVAVTVATTQFIAGGGDGCGAWCHGTVLATHDVVAMEVARFVEKRRILSYPASEGRIRLLHRFVADASLGQDPQ</sequence>
<dbReference type="SUPFAM" id="SSF55816">
    <property type="entry name" value="5'-nucleotidase (syn. UDP-sugar hydrolase), C-terminal domain"/>
    <property type="match status" value="1"/>
</dbReference>
<dbReference type="PANTHER" id="PTHR11575">
    <property type="entry name" value="5'-NUCLEOTIDASE-RELATED"/>
    <property type="match status" value="1"/>
</dbReference>
<dbReference type="GO" id="GO:0009166">
    <property type="term" value="P:nucleotide catabolic process"/>
    <property type="evidence" value="ECO:0007669"/>
    <property type="project" value="InterPro"/>
</dbReference>
<evidence type="ECO:0000259" key="2">
    <source>
        <dbReference type="Pfam" id="PF02872"/>
    </source>
</evidence>
<dbReference type="Proteomes" id="UP000243579">
    <property type="component" value="Unassembled WGS sequence"/>
</dbReference>
<protein>
    <submittedName>
        <fullName evidence="3">Calcineurin-like phosphoesterase</fullName>
    </submittedName>
</protein>
<dbReference type="STRING" id="1202772.A0A1V9YVX5"/>
<dbReference type="OrthoDB" id="60590at2759"/>
<evidence type="ECO:0000313" key="3">
    <source>
        <dbReference type="EMBL" id="OQR89861.1"/>
    </source>
</evidence>
<dbReference type="EMBL" id="JNBR01000715">
    <property type="protein sequence ID" value="OQR89861.1"/>
    <property type="molecule type" value="Genomic_DNA"/>
</dbReference>
<evidence type="ECO:0000256" key="1">
    <source>
        <dbReference type="ARBA" id="ARBA00006654"/>
    </source>
</evidence>
<name>A0A1V9YVX5_ACHHY</name>
<dbReference type="Gene3D" id="3.90.780.10">
    <property type="entry name" value="5'-Nucleotidase, C-terminal domain"/>
    <property type="match status" value="1"/>
</dbReference>
<feature type="domain" description="5'-Nucleotidase C-terminal" evidence="2">
    <location>
        <begin position="1"/>
        <end position="131"/>
    </location>
</feature>
<dbReference type="InterPro" id="IPR036907">
    <property type="entry name" value="5'-Nucleotdase_C_sf"/>
</dbReference>
<accession>A0A1V9YVX5</accession>
<evidence type="ECO:0000313" key="4">
    <source>
        <dbReference type="Proteomes" id="UP000243579"/>
    </source>
</evidence>
<proteinExistence type="inferred from homology"/>
<comment type="caution">
    <text evidence="3">The sequence shown here is derived from an EMBL/GenBank/DDBJ whole genome shotgun (WGS) entry which is preliminary data.</text>
</comment>
<feature type="non-terminal residue" evidence="3">
    <location>
        <position position="1"/>
    </location>
</feature>
<comment type="similarity">
    <text evidence="1">Belongs to the 5'-nucleotidase family.</text>
</comment>